<dbReference type="InterPro" id="IPR011006">
    <property type="entry name" value="CheY-like_superfamily"/>
</dbReference>
<dbReference type="PROSITE" id="PS50110">
    <property type="entry name" value="RESPONSE_REGULATORY"/>
    <property type="match status" value="1"/>
</dbReference>
<dbReference type="SMART" id="SM00448">
    <property type="entry name" value="REC"/>
    <property type="match status" value="1"/>
</dbReference>
<evidence type="ECO:0000259" key="3">
    <source>
        <dbReference type="PROSITE" id="PS50110"/>
    </source>
</evidence>
<evidence type="ECO:0000313" key="4">
    <source>
        <dbReference type="EMBL" id="ROH89048.1"/>
    </source>
</evidence>
<feature type="domain" description="Response regulatory" evidence="3">
    <location>
        <begin position="3"/>
        <end position="119"/>
    </location>
</feature>
<dbReference type="PANTHER" id="PTHR44591:SF20">
    <property type="entry name" value="PROTEIN PILH"/>
    <property type="match status" value="1"/>
</dbReference>
<dbReference type="GO" id="GO:0000160">
    <property type="term" value="P:phosphorelay signal transduction system"/>
    <property type="evidence" value="ECO:0007669"/>
    <property type="project" value="InterPro"/>
</dbReference>
<dbReference type="AlphaFoldDB" id="A0A3N0V9P1"/>
<dbReference type="InParanoid" id="A0A3N0V9P1"/>
<reference evidence="4 5" key="1">
    <citation type="submission" date="2018-10" db="EMBL/GenBank/DDBJ databases">
        <authorList>
            <person name="Chen W.-M."/>
        </authorList>
    </citation>
    <scope>NUCLEOTIDE SEQUENCE [LARGE SCALE GENOMIC DNA]</scope>
    <source>
        <strain evidence="4 5">THS-13</strain>
    </source>
</reference>
<keyword evidence="1 2" id="KW-0597">Phosphoprotein</keyword>
<accession>A0A3N0V9P1</accession>
<dbReference type="Proteomes" id="UP000282106">
    <property type="component" value="Unassembled WGS sequence"/>
</dbReference>
<keyword evidence="5" id="KW-1185">Reference proteome</keyword>
<name>A0A3N0V9P1_9GAMM</name>
<dbReference type="Gene3D" id="3.40.50.2300">
    <property type="match status" value="1"/>
</dbReference>
<dbReference type="InterPro" id="IPR050595">
    <property type="entry name" value="Bact_response_regulator"/>
</dbReference>
<dbReference type="PANTHER" id="PTHR44591">
    <property type="entry name" value="STRESS RESPONSE REGULATOR PROTEIN 1"/>
    <property type="match status" value="1"/>
</dbReference>
<evidence type="ECO:0000256" key="1">
    <source>
        <dbReference type="ARBA" id="ARBA00022553"/>
    </source>
</evidence>
<dbReference type="InterPro" id="IPR001789">
    <property type="entry name" value="Sig_transdc_resp-reg_receiver"/>
</dbReference>
<gene>
    <name evidence="4" type="ORF">ED208_11590</name>
</gene>
<evidence type="ECO:0000313" key="5">
    <source>
        <dbReference type="Proteomes" id="UP000282106"/>
    </source>
</evidence>
<dbReference type="SUPFAM" id="SSF52172">
    <property type="entry name" value="CheY-like"/>
    <property type="match status" value="1"/>
</dbReference>
<organism evidence="4 5">
    <name type="scientific">Stagnimonas aquatica</name>
    <dbReference type="NCBI Taxonomy" id="2689987"/>
    <lineage>
        <taxon>Bacteria</taxon>
        <taxon>Pseudomonadati</taxon>
        <taxon>Pseudomonadota</taxon>
        <taxon>Gammaproteobacteria</taxon>
        <taxon>Nevskiales</taxon>
        <taxon>Nevskiaceae</taxon>
        <taxon>Stagnimonas</taxon>
    </lineage>
</organism>
<dbReference type="Pfam" id="PF00072">
    <property type="entry name" value="Response_reg"/>
    <property type="match status" value="1"/>
</dbReference>
<dbReference type="RefSeq" id="WP_123212070.1">
    <property type="nucleotide sequence ID" value="NZ_RJVO01000005.1"/>
</dbReference>
<comment type="caution">
    <text evidence="4">The sequence shown here is derived from an EMBL/GenBank/DDBJ whole genome shotgun (WGS) entry which is preliminary data.</text>
</comment>
<protein>
    <submittedName>
        <fullName evidence="4">Response regulator</fullName>
    </submittedName>
</protein>
<feature type="modified residue" description="4-aspartylphosphate" evidence="2">
    <location>
        <position position="52"/>
    </location>
</feature>
<proteinExistence type="predicted"/>
<dbReference type="EMBL" id="RJVO01000005">
    <property type="protein sequence ID" value="ROH89048.1"/>
    <property type="molecule type" value="Genomic_DNA"/>
</dbReference>
<evidence type="ECO:0000256" key="2">
    <source>
        <dbReference type="PROSITE-ProRule" id="PRU00169"/>
    </source>
</evidence>
<sequence>MARVMIVDDSPTDVHNIKSILTKAGHAVLEASSGQDALDRIKSERPDAVIMDVVMPGVNGFQATRMLSKDPSTANIPIVVISSKNQESDRMWALRQGAKEYVTKPIKESDLLGKLSQALGGK</sequence>